<organism evidence="1 2">
    <name type="scientific">Pseudomonas syringae pv. maculicola</name>
    <dbReference type="NCBI Taxonomy" id="59511"/>
    <lineage>
        <taxon>Bacteria</taxon>
        <taxon>Pseudomonadati</taxon>
        <taxon>Pseudomonadota</taxon>
        <taxon>Gammaproteobacteria</taxon>
        <taxon>Pseudomonadales</taxon>
        <taxon>Pseudomonadaceae</taxon>
        <taxon>Pseudomonas</taxon>
    </lineage>
</organism>
<sequence>MIKTVSDNSIPGTYGIAFTRVDTAAQISRPVPSDIQRNSSIEKAVIEHIADHPAAKVVMSALVEALTGVFVKAQGEIKGWAEIVQAASRPHDSNRKGTGVLSPRFDVMGCVGWNAATIRATCRVGTLREKGTLFTNLMLSDNFKRILERSMTDPALQRKLEGLVDLDYLKTTDGNLYAMSGWAARASESREQIGKAAFESASNLGSAQISARELAFHRHNPVNHPSNQARVGFGISSPANNDLQVLRGHGSSVWKVKPGSDFARLASASGKPVIAGPSGTASRFMAVARFISPGCLRDLGLDSEQAFKELVRYACYGYFGQDDHHSMLEVNLGIAPHGLDEQWDDKLYTEPFSHVIMGRGFSVDNAAQQHIVARATDEPVEHSAADRVG</sequence>
<dbReference type="AlphaFoldDB" id="A0A0N1JE97"/>
<protein>
    <submittedName>
        <fullName evidence="1">Type III effector HopT1-2</fullName>
    </submittedName>
</protein>
<dbReference type="RefSeq" id="WP_007243772.1">
    <property type="nucleotide sequence ID" value="NZ_LGLE01000008.1"/>
</dbReference>
<name>A0A0N1JE97_PSEYM</name>
<evidence type="ECO:0000313" key="1">
    <source>
        <dbReference type="EMBL" id="RML97094.1"/>
    </source>
</evidence>
<reference evidence="1 2" key="1">
    <citation type="submission" date="2018-08" db="EMBL/GenBank/DDBJ databases">
        <title>Recombination of ecologically and evolutionarily significant loci maintains genetic cohesion in the Pseudomonas syringae species complex.</title>
        <authorList>
            <person name="Dillon M."/>
            <person name="Thakur S."/>
            <person name="Almeida R.N.D."/>
            <person name="Weir B.S."/>
            <person name="Guttman D.S."/>
        </authorList>
    </citation>
    <scope>NUCLEOTIDE SEQUENCE [LARGE SCALE GENOMIC DNA]</scope>
    <source>
        <strain evidence="1 2">88_10</strain>
    </source>
</reference>
<dbReference type="GeneID" id="1186276"/>
<dbReference type="Proteomes" id="UP000282378">
    <property type="component" value="Unassembled WGS sequence"/>
</dbReference>
<evidence type="ECO:0000313" key="2">
    <source>
        <dbReference type="Proteomes" id="UP000282378"/>
    </source>
</evidence>
<dbReference type="SMR" id="A0A0N1JE97"/>
<proteinExistence type="predicted"/>
<accession>A0A0N1JE97</accession>
<gene>
    <name evidence="1" type="ORF">APX70_06483</name>
</gene>
<comment type="caution">
    <text evidence="1">The sequence shown here is derived from an EMBL/GenBank/DDBJ whole genome shotgun (WGS) entry which is preliminary data.</text>
</comment>
<dbReference type="EMBL" id="RBNL01000781">
    <property type="protein sequence ID" value="RML97094.1"/>
    <property type="molecule type" value="Genomic_DNA"/>
</dbReference>